<dbReference type="OrthoDB" id="346241at2"/>
<gene>
    <name evidence="2" type="ORF">CLLU_34710</name>
</gene>
<evidence type="ECO:0000259" key="1">
    <source>
        <dbReference type="Pfam" id="PF14279"/>
    </source>
</evidence>
<name>A0A2T0B753_9CLOT</name>
<evidence type="ECO:0000313" key="2">
    <source>
        <dbReference type="EMBL" id="PRR79627.1"/>
    </source>
</evidence>
<feature type="domain" description="HNH endonuclease 5" evidence="1">
    <location>
        <begin position="4"/>
        <end position="55"/>
    </location>
</feature>
<protein>
    <recommendedName>
        <fullName evidence="1">HNH endonuclease 5 domain-containing protein</fullName>
    </recommendedName>
</protein>
<proteinExistence type="predicted"/>
<organism evidence="2 3">
    <name type="scientific">Clostridium luticellarii</name>
    <dbReference type="NCBI Taxonomy" id="1691940"/>
    <lineage>
        <taxon>Bacteria</taxon>
        <taxon>Bacillati</taxon>
        <taxon>Bacillota</taxon>
        <taxon>Clostridia</taxon>
        <taxon>Eubacteriales</taxon>
        <taxon>Clostridiaceae</taxon>
        <taxon>Clostridium</taxon>
    </lineage>
</organism>
<dbReference type="EMBL" id="PVXP01000099">
    <property type="protein sequence ID" value="PRR79627.1"/>
    <property type="molecule type" value="Genomic_DNA"/>
</dbReference>
<dbReference type="Proteomes" id="UP000237798">
    <property type="component" value="Unassembled WGS sequence"/>
</dbReference>
<evidence type="ECO:0000313" key="3">
    <source>
        <dbReference type="Proteomes" id="UP000237798"/>
    </source>
</evidence>
<keyword evidence="3" id="KW-1185">Reference proteome</keyword>
<reference evidence="2 3" key="1">
    <citation type="submission" date="2018-03" db="EMBL/GenBank/DDBJ databases">
        <title>Genome sequence of Clostridium luticellarii DSM 29923.</title>
        <authorList>
            <person name="Poehlein A."/>
            <person name="Daniel R."/>
        </authorList>
    </citation>
    <scope>NUCLEOTIDE SEQUENCE [LARGE SCALE GENOMIC DNA]</scope>
    <source>
        <strain evidence="2 3">DSM 29923</strain>
    </source>
</reference>
<sequence length="406" mass="47382">MKKCVICGVTLNSQNKSKEHIIHNAIGGSLEDDEIYCKTCNELYGSDQDKAFTQIFAPIVDGINMHKTRKTKGSSYTGIMCDQNGNLYTATYKAGKVVKLEDSNSQYVKYEEGKFKTLYHHFKLDNAAFKLGISKIAFNYAIHCGLHSCCLERVFDYSTNRLIDKPVIIPFIPMTLFDAVMEMYPVERFFHTVRIFNCGNFLYAYIELFNTFQDYVLLSEKYNFAECGNIDKSYGNIIEMNEPLDKDLLESVNPRDYKDADIIRCQYHIDMDKLLEGLKKYHNYDCLDCSEQVNMLFACMGKTAYEQIRIQSYIKEYKELIDHHYDSINFLKTFQVFDDIKMKSQFLHDFQFYTIFNDDCVNIENYKKILPDGSDYPVAICKILNNCQYFSSYSHMKFHILENCSD</sequence>
<dbReference type="InterPro" id="IPR029471">
    <property type="entry name" value="HNH_5"/>
</dbReference>
<comment type="caution">
    <text evidence="2">The sequence shown here is derived from an EMBL/GenBank/DDBJ whole genome shotgun (WGS) entry which is preliminary data.</text>
</comment>
<dbReference type="RefSeq" id="WP_106011007.1">
    <property type="nucleotide sequence ID" value="NZ_PVXP01000099.1"/>
</dbReference>
<dbReference type="AlphaFoldDB" id="A0A2T0B753"/>
<accession>A0A2T0B753</accession>
<dbReference type="Pfam" id="PF14279">
    <property type="entry name" value="HNH_5"/>
    <property type="match status" value="1"/>
</dbReference>